<name>A0A0D3J358_EMIH1</name>
<reference evidence="3" key="1">
    <citation type="journal article" date="2013" name="Nature">
        <title>Pan genome of the phytoplankton Emiliania underpins its global distribution.</title>
        <authorList>
            <person name="Read B.A."/>
            <person name="Kegel J."/>
            <person name="Klute M.J."/>
            <person name="Kuo A."/>
            <person name="Lefebvre S.C."/>
            <person name="Maumus F."/>
            <person name="Mayer C."/>
            <person name="Miller J."/>
            <person name="Monier A."/>
            <person name="Salamov A."/>
            <person name="Young J."/>
            <person name="Aguilar M."/>
            <person name="Claverie J.M."/>
            <person name="Frickenhaus S."/>
            <person name="Gonzalez K."/>
            <person name="Herman E.K."/>
            <person name="Lin Y.C."/>
            <person name="Napier J."/>
            <person name="Ogata H."/>
            <person name="Sarno A.F."/>
            <person name="Shmutz J."/>
            <person name="Schroeder D."/>
            <person name="de Vargas C."/>
            <person name="Verret F."/>
            <person name="von Dassow P."/>
            <person name="Valentin K."/>
            <person name="Van de Peer Y."/>
            <person name="Wheeler G."/>
            <person name="Dacks J.B."/>
            <person name="Delwiche C.F."/>
            <person name="Dyhrman S.T."/>
            <person name="Glockner G."/>
            <person name="John U."/>
            <person name="Richards T."/>
            <person name="Worden A.Z."/>
            <person name="Zhang X."/>
            <person name="Grigoriev I.V."/>
            <person name="Allen A.E."/>
            <person name="Bidle K."/>
            <person name="Borodovsky M."/>
            <person name="Bowler C."/>
            <person name="Brownlee C."/>
            <person name="Cock J.M."/>
            <person name="Elias M."/>
            <person name="Gladyshev V.N."/>
            <person name="Groth M."/>
            <person name="Guda C."/>
            <person name="Hadaegh A."/>
            <person name="Iglesias-Rodriguez M.D."/>
            <person name="Jenkins J."/>
            <person name="Jones B.M."/>
            <person name="Lawson T."/>
            <person name="Leese F."/>
            <person name="Lindquist E."/>
            <person name="Lobanov A."/>
            <person name="Lomsadze A."/>
            <person name="Malik S.B."/>
            <person name="Marsh M.E."/>
            <person name="Mackinder L."/>
            <person name="Mock T."/>
            <person name="Mueller-Roeber B."/>
            <person name="Pagarete A."/>
            <person name="Parker M."/>
            <person name="Probert I."/>
            <person name="Quesneville H."/>
            <person name="Raines C."/>
            <person name="Rensing S.A."/>
            <person name="Riano-Pachon D.M."/>
            <person name="Richier S."/>
            <person name="Rokitta S."/>
            <person name="Shiraiwa Y."/>
            <person name="Soanes D.M."/>
            <person name="van der Giezen M."/>
            <person name="Wahlund T.M."/>
            <person name="Williams B."/>
            <person name="Wilson W."/>
            <person name="Wolfe G."/>
            <person name="Wurch L.L."/>
        </authorList>
    </citation>
    <scope>NUCLEOTIDE SEQUENCE</scope>
</reference>
<evidence type="ECO:0000313" key="2">
    <source>
        <dbReference type="EnsemblProtists" id="EOD17943"/>
    </source>
</evidence>
<keyword evidence="3" id="KW-1185">Reference proteome</keyword>
<organism evidence="2 3">
    <name type="scientific">Emiliania huxleyi (strain CCMP1516)</name>
    <dbReference type="NCBI Taxonomy" id="280463"/>
    <lineage>
        <taxon>Eukaryota</taxon>
        <taxon>Haptista</taxon>
        <taxon>Haptophyta</taxon>
        <taxon>Prymnesiophyceae</taxon>
        <taxon>Isochrysidales</taxon>
        <taxon>Noelaerhabdaceae</taxon>
        <taxon>Emiliania</taxon>
    </lineage>
</organism>
<feature type="region of interest" description="Disordered" evidence="1">
    <location>
        <begin position="59"/>
        <end position="85"/>
    </location>
</feature>
<accession>A0A0D3J358</accession>
<proteinExistence type="predicted"/>
<dbReference type="PaxDb" id="2903-EOD17943"/>
<dbReference type="AlphaFoldDB" id="A0A0D3J358"/>
<dbReference type="EnsemblProtists" id="EOD17943">
    <property type="protein sequence ID" value="EOD17943"/>
    <property type="gene ID" value="EMIHUDRAFT_195923"/>
</dbReference>
<dbReference type="HOGENOM" id="CLU_2517312_0_0_1"/>
<protein>
    <submittedName>
        <fullName evidence="2">Uncharacterized protein</fullName>
    </submittedName>
</protein>
<feature type="compositionally biased region" description="Basic and acidic residues" evidence="1">
    <location>
        <begin position="62"/>
        <end position="73"/>
    </location>
</feature>
<dbReference type="KEGG" id="ehx:EMIHUDRAFT_195923"/>
<dbReference type="RefSeq" id="XP_005770372.1">
    <property type="nucleotide sequence ID" value="XM_005770315.1"/>
</dbReference>
<sequence>MTKMEQYALSPKERPLHSLAYGVHYTMGTQPLCDVLRVASGVRPVFSVEERLRAAVGLATGDRGDSDGEKGVESRGAATLSRRLH</sequence>
<evidence type="ECO:0000256" key="1">
    <source>
        <dbReference type="SAM" id="MobiDB-lite"/>
    </source>
</evidence>
<reference evidence="2" key="2">
    <citation type="submission" date="2024-10" db="UniProtKB">
        <authorList>
            <consortium name="EnsemblProtists"/>
        </authorList>
    </citation>
    <scope>IDENTIFICATION</scope>
</reference>
<dbReference type="GeneID" id="19045944"/>
<evidence type="ECO:0000313" key="3">
    <source>
        <dbReference type="Proteomes" id="UP000013827"/>
    </source>
</evidence>
<dbReference type="Proteomes" id="UP000013827">
    <property type="component" value="Unassembled WGS sequence"/>
</dbReference>